<accession>A0AAE4NSI5</accession>
<evidence type="ECO:0000313" key="2">
    <source>
        <dbReference type="EMBL" id="MDV3103543.1"/>
    </source>
</evidence>
<comment type="caution">
    <text evidence="2">The sequence shown here is derived from an EMBL/GenBank/DDBJ whole genome shotgun (WGS) entry which is preliminary data.</text>
</comment>
<evidence type="ECO:0000259" key="1">
    <source>
        <dbReference type="Pfam" id="PF00149"/>
    </source>
</evidence>
<dbReference type="CDD" id="cd07392">
    <property type="entry name" value="MPP_PAE1087"/>
    <property type="match status" value="1"/>
</dbReference>
<dbReference type="InterPro" id="IPR029052">
    <property type="entry name" value="Metallo-depent_PP-like"/>
</dbReference>
<proteinExistence type="predicted"/>
<dbReference type="GO" id="GO:0016787">
    <property type="term" value="F:hydrolase activity"/>
    <property type="evidence" value="ECO:0007669"/>
    <property type="project" value="InterPro"/>
</dbReference>
<dbReference type="AlphaFoldDB" id="A0AAE4NSI5"/>
<sequence length="217" mass="23815">MEIIGVSDIHGKIEKVRALADAITERENTPDLIMVAGDITNFGTGEEARKILEPLLDLGITVLAVFGNCDGRDVPELLDELGIGAHNRRVEARGLGIVGVGGSNITPFNTVWELSEGEIEKILMQNYRSGDLILSHVPPYNTKVDRTHSNLHVGSKALRRFIEDRKPPLVLTGHIHEARAIDQIGETLIVNPGPLFKGYYAEIRIENGKASAELKRL</sequence>
<dbReference type="InterPro" id="IPR004843">
    <property type="entry name" value="Calcineurin-like_PHP"/>
</dbReference>
<gene>
    <name evidence="2" type="ORF">RBI02_03150</name>
</gene>
<reference evidence="2 3" key="1">
    <citation type="submission" date="2023-08" db="EMBL/GenBank/DDBJ databases">
        <title>Draft genome sequence of Thermococcus waiotapuensis WT1T, a thermophilic sulphur-dependent archaeon from order Thermococcales.</title>
        <authorList>
            <person name="Manners S.H."/>
            <person name="Carere C.R."/>
            <person name="Dhami M.K."/>
            <person name="Dobson R.C.J."/>
            <person name="Stott M.B."/>
        </authorList>
    </citation>
    <scope>NUCLEOTIDE SEQUENCE [LARGE SCALE GENOMIC DNA]</scope>
    <source>
        <strain evidence="2 3">WT1</strain>
    </source>
</reference>
<protein>
    <submittedName>
        <fullName evidence="2">Metallophosphoesterase</fullName>
    </submittedName>
</protein>
<evidence type="ECO:0000313" key="3">
    <source>
        <dbReference type="Proteomes" id="UP001245683"/>
    </source>
</evidence>
<keyword evidence="3" id="KW-1185">Reference proteome</keyword>
<dbReference type="InterPro" id="IPR041733">
    <property type="entry name" value="PAE1087_MPP"/>
</dbReference>
<dbReference type="SUPFAM" id="SSF56300">
    <property type="entry name" value="Metallo-dependent phosphatases"/>
    <property type="match status" value="1"/>
</dbReference>
<dbReference type="Pfam" id="PF00149">
    <property type="entry name" value="Metallophos"/>
    <property type="match status" value="1"/>
</dbReference>
<dbReference type="PANTHER" id="PTHR37523">
    <property type="entry name" value="METALLOPHOSPHOESTERASE"/>
    <property type="match status" value="1"/>
</dbReference>
<dbReference type="PANTHER" id="PTHR37523:SF1">
    <property type="entry name" value="CALCINEURIN-LIKE PHOSPHOESTERASE DOMAIN-CONTAINING PROTEIN"/>
    <property type="match status" value="1"/>
</dbReference>
<organism evidence="2 3">
    <name type="scientific">Thermococcus waiotapuensis</name>
    <dbReference type="NCBI Taxonomy" id="90909"/>
    <lineage>
        <taxon>Archaea</taxon>
        <taxon>Methanobacteriati</taxon>
        <taxon>Methanobacteriota</taxon>
        <taxon>Thermococci</taxon>
        <taxon>Thermococcales</taxon>
        <taxon>Thermococcaceae</taxon>
        <taxon>Thermococcus</taxon>
    </lineage>
</organism>
<feature type="domain" description="Calcineurin-like phosphoesterase" evidence="1">
    <location>
        <begin position="1"/>
        <end position="177"/>
    </location>
</feature>
<dbReference type="Proteomes" id="UP001245683">
    <property type="component" value="Unassembled WGS sequence"/>
</dbReference>
<name>A0AAE4NSI5_9EURY</name>
<dbReference type="EMBL" id="JAVDZE010000001">
    <property type="protein sequence ID" value="MDV3103543.1"/>
    <property type="molecule type" value="Genomic_DNA"/>
</dbReference>
<dbReference type="RefSeq" id="WP_315340356.1">
    <property type="nucleotide sequence ID" value="NZ_JAVDZE010000001.1"/>
</dbReference>
<dbReference type="Gene3D" id="3.60.21.10">
    <property type="match status" value="1"/>
</dbReference>